<comment type="caution">
    <text evidence="2">The sequence shown here is derived from an EMBL/GenBank/DDBJ whole genome shotgun (WGS) entry which is preliminary data.</text>
</comment>
<keyword evidence="1" id="KW-0812">Transmembrane</keyword>
<evidence type="ECO:0000256" key="1">
    <source>
        <dbReference type="SAM" id="Phobius"/>
    </source>
</evidence>
<accession>A0ABQ0SMX6</accession>
<dbReference type="Proteomes" id="UP000319478">
    <property type="component" value="Unassembled WGS sequence"/>
</dbReference>
<evidence type="ECO:0000313" key="3">
    <source>
        <dbReference type="Proteomes" id="UP000319478"/>
    </source>
</evidence>
<gene>
    <name evidence="2" type="ORF">GHA01_31950</name>
</gene>
<feature type="transmembrane region" description="Helical" evidence="1">
    <location>
        <begin position="23"/>
        <end position="41"/>
    </location>
</feature>
<name>A0ABQ0SMX6_NOVHA</name>
<organism evidence="2 3">
    <name type="scientific">Novacetimonas hansenii</name>
    <name type="common">Komagataeibacter hansenii</name>
    <dbReference type="NCBI Taxonomy" id="436"/>
    <lineage>
        <taxon>Bacteria</taxon>
        <taxon>Pseudomonadati</taxon>
        <taxon>Pseudomonadota</taxon>
        <taxon>Alphaproteobacteria</taxon>
        <taxon>Acetobacterales</taxon>
        <taxon>Acetobacteraceae</taxon>
        <taxon>Novacetimonas</taxon>
    </lineage>
</organism>
<proteinExistence type="predicted"/>
<sequence length="73" mass="7755">MPLLALDPLAGVKAGRIDAPPPFSALLTLWLSMIAAVGLALRPAWNTQQLPSKGSLQEDNPLIPAFLEKHSGK</sequence>
<dbReference type="EMBL" id="BJNN01000229">
    <property type="protein sequence ID" value="GEC65346.1"/>
    <property type="molecule type" value="Genomic_DNA"/>
</dbReference>
<protein>
    <submittedName>
        <fullName evidence="2">Uncharacterized protein</fullName>
    </submittedName>
</protein>
<keyword evidence="3" id="KW-1185">Reference proteome</keyword>
<reference evidence="2 3" key="1">
    <citation type="submission" date="2019-06" db="EMBL/GenBank/DDBJ databases">
        <title>Whole genome shotgun sequence of Komagataeibacter hansenii NBRC 14820.</title>
        <authorList>
            <person name="Hosoyama A."/>
            <person name="Uohara A."/>
            <person name="Ohji S."/>
            <person name="Ichikawa N."/>
        </authorList>
    </citation>
    <scope>NUCLEOTIDE SEQUENCE [LARGE SCALE GENOMIC DNA]</scope>
    <source>
        <strain evidence="2 3">NBRC 14820</strain>
    </source>
</reference>
<keyword evidence="1" id="KW-0472">Membrane</keyword>
<keyword evidence="1" id="KW-1133">Transmembrane helix</keyword>
<evidence type="ECO:0000313" key="2">
    <source>
        <dbReference type="EMBL" id="GEC65346.1"/>
    </source>
</evidence>